<sequence>MRRITAIPSLPALLILPLPLMAETYRFSATAETFEGKPLYQEQHSIGGECVDGRFRARSHAVDYVALDSELGTEGEAFASKSLDYEYGRQRPSVDFRQPLFDERMQITNVDDTEARIVWNTPGGDTQNDTVPLSPDVVIDSGFVHFIRDHWSTLTDGRQVDFRFLAPTRGEAYRFVAEPTDNQEIDAYLVVSMLPSQMFLRWVVDPILVGFDERGRITDYRGLGNIRKDEDRNYTVHLRYDTSEPPCPLLPR</sequence>
<dbReference type="STRING" id="626887.J057_20855"/>
<comment type="caution">
    <text evidence="2">The sequence shown here is derived from an EMBL/GenBank/DDBJ whole genome shotgun (WGS) entry which is preliminary data.</text>
</comment>
<dbReference type="EMBL" id="APLQ01000014">
    <property type="protein sequence ID" value="ENO13885.1"/>
    <property type="molecule type" value="Genomic_DNA"/>
</dbReference>
<evidence type="ECO:0000313" key="2">
    <source>
        <dbReference type="EMBL" id="ENO13885.1"/>
    </source>
</evidence>
<organism evidence="2 3">
    <name type="scientific">Marinobacter nanhaiticus D15-8W</name>
    <dbReference type="NCBI Taxonomy" id="626887"/>
    <lineage>
        <taxon>Bacteria</taxon>
        <taxon>Pseudomonadati</taxon>
        <taxon>Pseudomonadota</taxon>
        <taxon>Gammaproteobacteria</taxon>
        <taxon>Pseudomonadales</taxon>
        <taxon>Marinobacteraceae</taxon>
        <taxon>Marinobacter</taxon>
    </lineage>
</organism>
<dbReference type="eggNOG" id="ENOG50330GY">
    <property type="taxonomic scope" value="Bacteria"/>
</dbReference>
<dbReference type="Proteomes" id="UP000013165">
    <property type="component" value="Unassembled WGS sequence"/>
</dbReference>
<evidence type="ECO:0000256" key="1">
    <source>
        <dbReference type="SAM" id="SignalP"/>
    </source>
</evidence>
<dbReference type="HOGENOM" id="CLU_1033653_0_0_6"/>
<evidence type="ECO:0008006" key="4">
    <source>
        <dbReference type="Google" id="ProtNLM"/>
    </source>
</evidence>
<feature type="chain" id="PRO_5004127165" description="DUF3108 domain-containing protein" evidence="1">
    <location>
        <begin position="23"/>
        <end position="252"/>
    </location>
</feature>
<protein>
    <recommendedName>
        <fullName evidence="4">DUF3108 domain-containing protein</fullName>
    </recommendedName>
</protein>
<keyword evidence="1" id="KW-0732">Signal</keyword>
<reference evidence="2 3" key="1">
    <citation type="journal article" date="2013" name="Genome Announc.">
        <title>Genome Sequence of the Polycyclic Aromatic Hydrocarbon-Degrading Bacterium Strain Marinobacter nanhaiticus D15-8WT.</title>
        <authorList>
            <person name="Cui Z."/>
            <person name="Gao W."/>
            <person name="Li Q."/>
            <person name="Xu G."/>
            <person name="Zheng L."/>
        </authorList>
    </citation>
    <scope>NUCLEOTIDE SEQUENCE [LARGE SCALE GENOMIC DNA]</scope>
    <source>
        <strain evidence="2 3">D15-8W</strain>
    </source>
</reference>
<dbReference type="PATRIC" id="fig|626887.3.peg.4175"/>
<accession>N6VUP7</accession>
<keyword evidence="3" id="KW-1185">Reference proteome</keyword>
<dbReference type="OrthoDB" id="1491713at2"/>
<proteinExistence type="predicted"/>
<dbReference type="AlphaFoldDB" id="N6VUP7"/>
<feature type="signal peptide" evidence="1">
    <location>
        <begin position="1"/>
        <end position="22"/>
    </location>
</feature>
<gene>
    <name evidence="2" type="ORF">J057_20855</name>
</gene>
<evidence type="ECO:0000313" key="3">
    <source>
        <dbReference type="Proteomes" id="UP000013165"/>
    </source>
</evidence>
<name>N6VUP7_9GAMM</name>
<dbReference type="RefSeq" id="WP_004582106.1">
    <property type="nucleotide sequence ID" value="NZ_AP028878.1"/>
</dbReference>